<comment type="subcellular location">
    <subcellularLocation>
        <location evidence="1">Membrane</location>
        <topology evidence="1">Multi-pass membrane protein</topology>
    </subcellularLocation>
</comment>
<proteinExistence type="predicted"/>
<evidence type="ECO:0000256" key="2">
    <source>
        <dbReference type="ARBA" id="ARBA00022448"/>
    </source>
</evidence>
<gene>
    <name evidence="8" type="ORF">A3Q56_03613</name>
</gene>
<protein>
    <recommendedName>
        <fullName evidence="7">Major facilitator superfamily (MFS) profile domain-containing protein</fullName>
    </recommendedName>
</protein>
<keyword evidence="5 6" id="KW-0472">Membrane</keyword>
<feature type="domain" description="Major facilitator superfamily (MFS) profile" evidence="7">
    <location>
        <begin position="1"/>
        <end position="123"/>
    </location>
</feature>
<evidence type="ECO:0000256" key="4">
    <source>
        <dbReference type="ARBA" id="ARBA00022989"/>
    </source>
</evidence>
<evidence type="ECO:0000256" key="3">
    <source>
        <dbReference type="ARBA" id="ARBA00022692"/>
    </source>
</evidence>
<name>A0A177B392_9BILA</name>
<dbReference type="GO" id="GO:0015149">
    <property type="term" value="F:hexose transmembrane transporter activity"/>
    <property type="evidence" value="ECO:0007669"/>
    <property type="project" value="TreeGrafter"/>
</dbReference>
<sequence>MVSQIVGVIGGFMQYFSYLSNSYWVLPIGRLITGWQCGIGAQIAPMYVSEFSPFKIRGVLVTVHQLMITFGIVVASLYGLDSIFGNINIFTVYSVQFTHRKRCMIRMENCDSEPTDNYGTVKF</sequence>
<dbReference type="AlphaFoldDB" id="A0A177B392"/>
<keyword evidence="4 6" id="KW-1133">Transmembrane helix</keyword>
<dbReference type="PANTHER" id="PTHR23503:SF8">
    <property type="entry name" value="FACILITATED GLUCOSE TRANSPORTER PROTEIN 1"/>
    <property type="match status" value="1"/>
</dbReference>
<feature type="transmembrane region" description="Helical" evidence="6">
    <location>
        <begin position="56"/>
        <end position="77"/>
    </location>
</feature>
<feature type="transmembrane region" description="Helical" evidence="6">
    <location>
        <begin position="23"/>
        <end position="44"/>
    </location>
</feature>
<dbReference type="InterPro" id="IPR036259">
    <property type="entry name" value="MFS_trans_sf"/>
</dbReference>
<evidence type="ECO:0000256" key="5">
    <source>
        <dbReference type="ARBA" id="ARBA00023136"/>
    </source>
</evidence>
<organism evidence="8 9">
    <name type="scientific">Intoshia linei</name>
    <dbReference type="NCBI Taxonomy" id="1819745"/>
    <lineage>
        <taxon>Eukaryota</taxon>
        <taxon>Metazoa</taxon>
        <taxon>Spiralia</taxon>
        <taxon>Lophotrochozoa</taxon>
        <taxon>Mesozoa</taxon>
        <taxon>Orthonectida</taxon>
        <taxon>Rhopaluridae</taxon>
        <taxon>Intoshia</taxon>
    </lineage>
</organism>
<dbReference type="InterPro" id="IPR020846">
    <property type="entry name" value="MFS_dom"/>
</dbReference>
<dbReference type="Pfam" id="PF00083">
    <property type="entry name" value="Sugar_tr"/>
    <property type="match status" value="1"/>
</dbReference>
<keyword evidence="9" id="KW-1185">Reference proteome</keyword>
<dbReference type="InterPro" id="IPR005828">
    <property type="entry name" value="MFS_sugar_transport-like"/>
</dbReference>
<reference evidence="8 9" key="1">
    <citation type="submission" date="2016-04" db="EMBL/GenBank/DDBJ databases">
        <title>The genome of Intoshia linei affirms orthonectids as highly simplified spiralians.</title>
        <authorList>
            <person name="Mikhailov K.V."/>
            <person name="Slusarev G.S."/>
            <person name="Nikitin M.A."/>
            <person name="Logacheva M.D."/>
            <person name="Penin A."/>
            <person name="Aleoshin V."/>
            <person name="Panchin Y.V."/>
        </authorList>
    </citation>
    <scope>NUCLEOTIDE SEQUENCE [LARGE SCALE GENOMIC DNA]</scope>
    <source>
        <strain evidence="8">Intl2013</strain>
        <tissue evidence="8">Whole animal</tissue>
    </source>
</reference>
<dbReference type="PROSITE" id="PS50850">
    <property type="entry name" value="MFS"/>
    <property type="match status" value="1"/>
</dbReference>
<dbReference type="GO" id="GO:0016020">
    <property type="term" value="C:membrane"/>
    <property type="evidence" value="ECO:0007669"/>
    <property type="project" value="UniProtKB-SubCell"/>
</dbReference>
<evidence type="ECO:0000313" key="9">
    <source>
        <dbReference type="Proteomes" id="UP000078046"/>
    </source>
</evidence>
<accession>A0A177B392</accession>
<evidence type="ECO:0000256" key="6">
    <source>
        <dbReference type="SAM" id="Phobius"/>
    </source>
</evidence>
<dbReference type="Proteomes" id="UP000078046">
    <property type="component" value="Unassembled WGS sequence"/>
</dbReference>
<dbReference type="Gene3D" id="1.20.1250.20">
    <property type="entry name" value="MFS general substrate transporter like domains"/>
    <property type="match status" value="1"/>
</dbReference>
<evidence type="ECO:0000256" key="1">
    <source>
        <dbReference type="ARBA" id="ARBA00004141"/>
    </source>
</evidence>
<keyword evidence="3 6" id="KW-0812">Transmembrane</keyword>
<dbReference type="InterPro" id="IPR045263">
    <property type="entry name" value="GLUT"/>
</dbReference>
<dbReference type="PANTHER" id="PTHR23503">
    <property type="entry name" value="SOLUTE CARRIER FAMILY 2"/>
    <property type="match status" value="1"/>
</dbReference>
<dbReference type="EMBL" id="LWCA01000415">
    <property type="protein sequence ID" value="OAF68620.1"/>
    <property type="molecule type" value="Genomic_DNA"/>
</dbReference>
<dbReference type="OrthoDB" id="4540492at2759"/>
<evidence type="ECO:0000259" key="7">
    <source>
        <dbReference type="PROSITE" id="PS50850"/>
    </source>
</evidence>
<comment type="caution">
    <text evidence="8">The sequence shown here is derived from an EMBL/GenBank/DDBJ whole genome shotgun (WGS) entry which is preliminary data.</text>
</comment>
<dbReference type="SUPFAM" id="SSF103473">
    <property type="entry name" value="MFS general substrate transporter"/>
    <property type="match status" value="1"/>
</dbReference>
<evidence type="ECO:0000313" key="8">
    <source>
        <dbReference type="EMBL" id="OAF68620.1"/>
    </source>
</evidence>
<keyword evidence="2" id="KW-0813">Transport</keyword>